<dbReference type="Ensembl" id="ENSMMDT00005003395.1">
    <property type="protein sequence ID" value="ENSMMDP00005003325.1"/>
    <property type="gene ID" value="ENSMMDG00005001865.1"/>
</dbReference>
<dbReference type="Pfam" id="PF01661">
    <property type="entry name" value="Macro"/>
    <property type="match status" value="1"/>
</dbReference>
<sequence length="226" mass="24167">MASSVQLHPDEGRVLVKGFILDQSSQNSLVQKTVTIDLPRNTTVATYYLDSGLQVVVCQGDITKEHADALVNAANEDLNHVGGVAAALSRAGGAQVQTESSTLVKQVGKIPTGDVVVTTGGNLNCYKLLHAVGPVQGRAGGRERELLEKAVCSVLNLAEMMEFQSIAIPCISSGTYGVPIRVCTEAIRQHPLMKLSQWRAYLDFHVAVYSSSTSFLGMINKGQPSR</sequence>
<dbReference type="CDD" id="cd02907">
    <property type="entry name" value="Macro_Af1521_BAL-like"/>
    <property type="match status" value="1"/>
</dbReference>
<dbReference type="AlphaFoldDB" id="A0A667WEG1"/>
<organism evidence="2 3">
    <name type="scientific">Myripristis murdjan</name>
    <name type="common">pinecone soldierfish</name>
    <dbReference type="NCBI Taxonomy" id="586833"/>
    <lineage>
        <taxon>Eukaryota</taxon>
        <taxon>Metazoa</taxon>
        <taxon>Chordata</taxon>
        <taxon>Craniata</taxon>
        <taxon>Vertebrata</taxon>
        <taxon>Euteleostomi</taxon>
        <taxon>Actinopterygii</taxon>
        <taxon>Neopterygii</taxon>
        <taxon>Teleostei</taxon>
        <taxon>Neoteleostei</taxon>
        <taxon>Acanthomorphata</taxon>
        <taxon>Holocentriformes</taxon>
        <taxon>Holocentridae</taxon>
        <taxon>Myripristis</taxon>
    </lineage>
</organism>
<dbReference type="SUPFAM" id="SSF52949">
    <property type="entry name" value="Macro domain-like"/>
    <property type="match status" value="1"/>
</dbReference>
<dbReference type="GeneTree" id="ENSGT00940000164121"/>
<feature type="domain" description="Macro" evidence="1">
    <location>
        <begin position="42"/>
        <end position="226"/>
    </location>
</feature>
<dbReference type="InterPro" id="IPR043472">
    <property type="entry name" value="Macro_dom-like"/>
</dbReference>
<reference evidence="2" key="3">
    <citation type="submission" date="2025-09" db="UniProtKB">
        <authorList>
            <consortium name="Ensembl"/>
        </authorList>
    </citation>
    <scope>IDENTIFICATION</scope>
</reference>
<evidence type="ECO:0000313" key="3">
    <source>
        <dbReference type="Proteomes" id="UP000472263"/>
    </source>
</evidence>
<dbReference type="PANTHER" id="PTHR11106">
    <property type="entry name" value="GANGLIOSIDE INDUCED DIFFERENTIATION ASSOCIATED PROTEIN 2-RELATED"/>
    <property type="match status" value="1"/>
</dbReference>
<name>A0A667WEG1_9TELE</name>
<proteinExistence type="predicted"/>
<accession>A0A667WEG1</accession>
<evidence type="ECO:0000313" key="2">
    <source>
        <dbReference type="Ensembl" id="ENSMMDP00005003325.1"/>
    </source>
</evidence>
<dbReference type="PANTHER" id="PTHR11106:SF111">
    <property type="entry name" value="MACRO DOMAIN-CONTAINING PROTEIN"/>
    <property type="match status" value="1"/>
</dbReference>
<dbReference type="InParanoid" id="A0A667WEG1"/>
<dbReference type="SMART" id="SM00506">
    <property type="entry name" value="A1pp"/>
    <property type="match status" value="1"/>
</dbReference>
<dbReference type="Gene3D" id="3.40.220.10">
    <property type="entry name" value="Leucine Aminopeptidase, subunit E, domain 1"/>
    <property type="match status" value="1"/>
</dbReference>
<reference evidence="2" key="2">
    <citation type="submission" date="2025-08" db="UniProtKB">
        <authorList>
            <consortium name="Ensembl"/>
        </authorList>
    </citation>
    <scope>IDENTIFICATION</scope>
</reference>
<reference evidence="2" key="1">
    <citation type="submission" date="2019-06" db="EMBL/GenBank/DDBJ databases">
        <authorList>
            <consortium name="Wellcome Sanger Institute Data Sharing"/>
        </authorList>
    </citation>
    <scope>NUCLEOTIDE SEQUENCE [LARGE SCALE GENOMIC DNA]</scope>
</reference>
<dbReference type="InterPro" id="IPR002589">
    <property type="entry name" value="Macro_dom"/>
</dbReference>
<keyword evidence="3" id="KW-1185">Reference proteome</keyword>
<evidence type="ECO:0000259" key="1">
    <source>
        <dbReference type="PROSITE" id="PS51154"/>
    </source>
</evidence>
<dbReference type="PROSITE" id="PS51154">
    <property type="entry name" value="MACRO"/>
    <property type="match status" value="1"/>
</dbReference>
<dbReference type="Proteomes" id="UP000472263">
    <property type="component" value="Chromosome 18"/>
</dbReference>
<protein>
    <recommendedName>
        <fullName evidence="1">Macro domain-containing protein</fullName>
    </recommendedName>
</protein>